<dbReference type="OMA" id="MYVKYVI"/>
<reference evidence="6 7" key="1">
    <citation type="journal article" date="2017" name="Plant Biotechnol. J.">
        <title>A comprehensive draft genome sequence for lupin (Lupinus angustifolius), an emerging health food: insights into plant-microbe interactions and legume evolution.</title>
        <authorList>
            <person name="Hane J.K."/>
            <person name="Ming Y."/>
            <person name="Kamphuis L.G."/>
            <person name="Nelson M.N."/>
            <person name="Garg G."/>
            <person name="Atkins C.A."/>
            <person name="Bayer P.E."/>
            <person name="Bravo A."/>
            <person name="Bringans S."/>
            <person name="Cannon S."/>
            <person name="Edwards D."/>
            <person name="Foley R."/>
            <person name="Gao L.L."/>
            <person name="Harrison M.J."/>
            <person name="Huang W."/>
            <person name="Hurgobin B."/>
            <person name="Li S."/>
            <person name="Liu C.W."/>
            <person name="McGrath A."/>
            <person name="Morahan G."/>
            <person name="Murray J."/>
            <person name="Weller J."/>
            <person name="Jian J."/>
            <person name="Singh K.B."/>
        </authorList>
    </citation>
    <scope>NUCLEOTIDE SEQUENCE [LARGE SCALE GENOMIC DNA]</scope>
    <source>
        <strain evidence="7">cv. Tanjil</strain>
        <tissue evidence="6">Whole plant</tissue>
    </source>
</reference>
<gene>
    <name evidence="6" type="ORF">TanjilG_14088</name>
</gene>
<protein>
    <submittedName>
        <fullName evidence="6">Uncharacterized protein</fullName>
    </submittedName>
</protein>
<feature type="region of interest" description="Disordered" evidence="3">
    <location>
        <begin position="96"/>
        <end position="154"/>
    </location>
</feature>
<dbReference type="Gramene" id="OIV97988">
    <property type="protein sequence ID" value="OIV97988"/>
    <property type="gene ID" value="TanjilG_14088"/>
</dbReference>
<dbReference type="InterPro" id="IPR003728">
    <property type="entry name" value="Ribosome_maturation_RimP"/>
</dbReference>
<evidence type="ECO:0000259" key="5">
    <source>
        <dbReference type="Pfam" id="PF25498"/>
    </source>
</evidence>
<proteinExistence type="inferred from homology"/>
<dbReference type="Pfam" id="PF25498">
    <property type="entry name" value="DUF7912"/>
    <property type="match status" value="1"/>
</dbReference>
<dbReference type="SUPFAM" id="SSF75420">
    <property type="entry name" value="YhbC-like, N-terminal domain"/>
    <property type="match status" value="1"/>
</dbReference>
<dbReference type="PANTHER" id="PTHR34544:SF1">
    <property type="entry name" value="OS04G0438300 PROTEIN"/>
    <property type="match status" value="1"/>
</dbReference>
<name>A0A1J7H8D6_LUPAN</name>
<evidence type="ECO:0000313" key="7">
    <source>
        <dbReference type="Proteomes" id="UP000188354"/>
    </source>
</evidence>
<keyword evidence="1" id="KW-0963">Cytoplasm</keyword>
<dbReference type="InterPro" id="IPR035956">
    <property type="entry name" value="RimP_N_sf"/>
</dbReference>
<feature type="compositionally biased region" description="Acidic residues" evidence="3">
    <location>
        <begin position="110"/>
        <end position="154"/>
    </location>
</feature>
<dbReference type="InterPro" id="IPR057234">
    <property type="entry name" value="DUF7912"/>
</dbReference>
<evidence type="ECO:0000256" key="1">
    <source>
        <dbReference type="ARBA" id="ARBA00022490"/>
    </source>
</evidence>
<organism evidence="6 7">
    <name type="scientific">Lupinus angustifolius</name>
    <name type="common">Narrow-leaved blue lupine</name>
    <dbReference type="NCBI Taxonomy" id="3871"/>
    <lineage>
        <taxon>Eukaryota</taxon>
        <taxon>Viridiplantae</taxon>
        <taxon>Streptophyta</taxon>
        <taxon>Embryophyta</taxon>
        <taxon>Tracheophyta</taxon>
        <taxon>Spermatophyta</taxon>
        <taxon>Magnoliopsida</taxon>
        <taxon>eudicotyledons</taxon>
        <taxon>Gunneridae</taxon>
        <taxon>Pentapetalae</taxon>
        <taxon>rosids</taxon>
        <taxon>fabids</taxon>
        <taxon>Fabales</taxon>
        <taxon>Fabaceae</taxon>
        <taxon>Papilionoideae</taxon>
        <taxon>50 kb inversion clade</taxon>
        <taxon>genistoids sensu lato</taxon>
        <taxon>core genistoids</taxon>
        <taxon>Genisteae</taxon>
        <taxon>Lupinus</taxon>
    </lineage>
</organism>
<dbReference type="Pfam" id="PF02576">
    <property type="entry name" value="RimP_N"/>
    <property type="match status" value="1"/>
</dbReference>
<dbReference type="PANTHER" id="PTHR34544">
    <property type="entry name" value="OSJNBA0006B20.18 PROTEIN"/>
    <property type="match status" value="1"/>
</dbReference>
<keyword evidence="2" id="KW-0690">Ribosome biogenesis</keyword>
<feature type="domain" description="Ribosome maturation factor RimP N-terminal" evidence="4">
    <location>
        <begin position="208"/>
        <end position="266"/>
    </location>
</feature>
<feature type="domain" description="DUF7912" evidence="5">
    <location>
        <begin position="268"/>
        <end position="355"/>
    </location>
</feature>
<evidence type="ECO:0000256" key="2">
    <source>
        <dbReference type="ARBA" id="ARBA00022517"/>
    </source>
</evidence>
<dbReference type="AlphaFoldDB" id="A0A1J7H8D6"/>
<keyword evidence="7" id="KW-1185">Reference proteome</keyword>
<dbReference type="InterPro" id="IPR028989">
    <property type="entry name" value="RimP_N"/>
</dbReference>
<dbReference type="HAMAP" id="MF_01077">
    <property type="entry name" value="RimP"/>
    <property type="match status" value="1"/>
</dbReference>
<evidence type="ECO:0000313" key="6">
    <source>
        <dbReference type="EMBL" id="OIV97988.1"/>
    </source>
</evidence>
<dbReference type="Proteomes" id="UP000188354">
    <property type="component" value="Chromosome LG14"/>
</dbReference>
<evidence type="ECO:0000256" key="3">
    <source>
        <dbReference type="SAM" id="MobiDB-lite"/>
    </source>
</evidence>
<evidence type="ECO:0000259" key="4">
    <source>
        <dbReference type="Pfam" id="PF02576"/>
    </source>
</evidence>
<dbReference type="GO" id="GO:0042274">
    <property type="term" value="P:ribosomal small subunit biogenesis"/>
    <property type="evidence" value="ECO:0007669"/>
    <property type="project" value="InterPro"/>
</dbReference>
<sequence>MRYGLRPVAIFGSCTCIINISKQHRLSSHTTIHKLALMDFLKASNLTLSSPFLTTSTFSFLPPSPTKFSFHFCPNPFPCIPIKPLTLRAIRNRSYDSDPIPESTIVQEVSFDEEEEEEEEEEDDDGDDLLDDDASLDVEDDGYEVDNEDDDYEVNEEEVEEEDYVGDGGAGGGVSLSGTWWDKKALAIAREVTTSFDGDLQIYAFRTLVNSTIQVRIEKLSNKSGSPSMEDIEAFSTTYRAKLDEAELAKFVPENLYLEVSSPGVERIVRIPDDLDRFKDRPMYVKYAIVDDSNNTSGERDGIFKLESFDMETKCCTWGIADVKVNRGKGRPLNKKQREWRLSTPFDSLRLVRIHSDC</sequence>
<dbReference type="STRING" id="3871.A0A1J7H8D6"/>
<accession>A0A1J7H8D6</accession>
<dbReference type="EMBL" id="CM007374">
    <property type="protein sequence ID" value="OIV97988.1"/>
    <property type="molecule type" value="Genomic_DNA"/>
</dbReference>